<gene>
    <name evidence="2" type="ORF">HZS54_11240</name>
</gene>
<dbReference type="AlphaFoldDB" id="A0A7D5P6S2"/>
<feature type="transmembrane region" description="Helical" evidence="1">
    <location>
        <begin position="70"/>
        <end position="91"/>
    </location>
</feature>
<accession>A0A7D5P6S2</accession>
<evidence type="ECO:0000313" key="2">
    <source>
        <dbReference type="EMBL" id="QLH82143.1"/>
    </source>
</evidence>
<evidence type="ECO:0000313" key="3">
    <source>
        <dbReference type="Proteomes" id="UP000509346"/>
    </source>
</evidence>
<organism evidence="2 3">
    <name type="scientific">Halosimplex pelagicum</name>
    <dbReference type="NCBI Taxonomy" id="869886"/>
    <lineage>
        <taxon>Archaea</taxon>
        <taxon>Methanobacteriati</taxon>
        <taxon>Methanobacteriota</taxon>
        <taxon>Stenosarchaea group</taxon>
        <taxon>Halobacteria</taxon>
        <taxon>Halobacteriales</taxon>
        <taxon>Haloarculaceae</taxon>
        <taxon>Halosimplex</taxon>
    </lineage>
</organism>
<sequence>MAVKQELLSRAESVKPYFQYLLGILLVINGIGLFTYSIGSGVFMVLAGLLVFPKVQDAIERHADTNLHPLVLAGAIGILFVASSALLLTAVDLSQAPDFLVPFEQ</sequence>
<dbReference type="GeneID" id="56083171"/>
<evidence type="ECO:0000256" key="1">
    <source>
        <dbReference type="SAM" id="Phobius"/>
    </source>
</evidence>
<keyword evidence="1" id="KW-0472">Membrane</keyword>
<reference evidence="2 3" key="1">
    <citation type="submission" date="2020-07" db="EMBL/GenBank/DDBJ databases">
        <title>Halosimplex litoreum sp. nov. and Halosimplex rubrum sp. nov., isolated from different salt environments.</title>
        <authorList>
            <person name="Cui H."/>
        </authorList>
    </citation>
    <scope>NUCLEOTIDE SEQUENCE [LARGE SCALE GENOMIC DNA]</scope>
    <source>
        <strain evidence="2 3">R2</strain>
    </source>
</reference>
<proteinExistence type="predicted"/>
<dbReference type="KEGG" id="hpel:HZS54_11240"/>
<protein>
    <submittedName>
        <fullName evidence="2">Uncharacterized protein</fullName>
    </submittedName>
</protein>
<keyword evidence="3" id="KW-1185">Reference proteome</keyword>
<name>A0A7D5P6S2_9EURY</name>
<keyword evidence="1" id="KW-0812">Transmembrane</keyword>
<feature type="transmembrane region" description="Helical" evidence="1">
    <location>
        <begin position="20"/>
        <end position="50"/>
    </location>
</feature>
<dbReference type="RefSeq" id="WP_179922611.1">
    <property type="nucleotide sequence ID" value="NZ_CP058909.1"/>
</dbReference>
<keyword evidence="1" id="KW-1133">Transmembrane helix</keyword>
<dbReference type="Proteomes" id="UP000509346">
    <property type="component" value="Chromosome"/>
</dbReference>
<dbReference type="EMBL" id="CP058909">
    <property type="protein sequence ID" value="QLH82143.1"/>
    <property type="molecule type" value="Genomic_DNA"/>
</dbReference>